<accession>W8R9N9</accession>
<dbReference type="KEGG" id="vg:18938239"/>
<evidence type="ECO:0000313" key="1">
    <source>
        <dbReference type="EMBL" id="AHL67571.1"/>
    </source>
</evidence>
<sequence length="60" mass="7014">MIEYYQKAAVGIPTAVFYTKSSFKIMTILIKELILDIASWISIKFYDKCNKVIINYFVKV</sequence>
<dbReference type="EMBL" id="KF938901">
    <property type="protein sequence ID" value="AHL67571.1"/>
    <property type="molecule type" value="Genomic_DNA"/>
</dbReference>
<name>W8R9N9_9VIRU</name>
<dbReference type="RefSeq" id="YP_009021155.1">
    <property type="nucleotide sequence ID" value="NC_023848.1"/>
</dbReference>
<proteinExistence type="predicted"/>
<protein>
    <submittedName>
        <fullName evidence="1">Uncharacterized protein</fullName>
    </submittedName>
</protein>
<dbReference type="Proteomes" id="UP000110868">
    <property type="component" value="Segment"/>
</dbReference>
<reference evidence="1 2" key="1">
    <citation type="submission" date="2013-12" db="EMBL/GenBank/DDBJ databases">
        <authorList>
            <person name="Tong Y."/>
            <person name="Zhang J."/>
            <person name="Huang Y."/>
            <person name="Li S."/>
            <person name="Pei G."/>
            <person name="Zhang Z."/>
            <person name="Mi Z."/>
            <person name="An X."/>
        </authorList>
    </citation>
    <scope>NUCLEOTIDE SEQUENCE [LARGE SCALE GENOMIC DNA]</scope>
    <source>
        <strain evidence="1">AMIV</strain>
    </source>
</reference>
<organism evidence="1 2">
    <name type="scientific">Chloriridovirus anopheles1</name>
    <dbReference type="NCBI Taxonomy" id="1465751"/>
    <lineage>
        <taxon>Viruses</taxon>
        <taxon>Varidnaviria</taxon>
        <taxon>Bamfordvirae</taxon>
        <taxon>Nucleocytoviricota</taxon>
        <taxon>Megaviricetes</taxon>
        <taxon>Pimascovirales</taxon>
        <taxon>Pimascovirales incertae sedis</taxon>
        <taxon>Iridoviridae</taxon>
        <taxon>Betairidovirinae</taxon>
        <taxon>Chloriridovirus</taxon>
    </lineage>
</organism>
<keyword evidence="2" id="KW-1185">Reference proteome</keyword>
<evidence type="ECO:0000313" key="2">
    <source>
        <dbReference type="Proteomes" id="UP000110868"/>
    </source>
</evidence>
<gene>
    <name evidence="1" type="ORF">AMIV_078</name>
</gene>
<dbReference type="GeneID" id="18938239"/>